<dbReference type="Gene3D" id="2.40.30.170">
    <property type="match status" value="1"/>
</dbReference>
<proteinExistence type="inferred from homology"/>
<gene>
    <name evidence="6" type="ORF">KL86DYS1_10346</name>
</gene>
<dbReference type="InterPro" id="IPR058625">
    <property type="entry name" value="MdtA-like_BSH"/>
</dbReference>
<name>A0A212IW81_9BACT</name>
<feature type="coiled-coil region" evidence="2">
    <location>
        <begin position="152"/>
        <end position="179"/>
    </location>
</feature>
<evidence type="ECO:0000313" key="6">
    <source>
        <dbReference type="EMBL" id="SBV91463.1"/>
    </source>
</evidence>
<feature type="domain" description="CusB-like beta-barrel" evidence="4">
    <location>
        <begin position="214"/>
        <end position="285"/>
    </location>
</feature>
<dbReference type="Pfam" id="PF25989">
    <property type="entry name" value="YknX_C"/>
    <property type="match status" value="1"/>
</dbReference>
<dbReference type="Gene3D" id="2.40.50.100">
    <property type="match status" value="1"/>
</dbReference>
<evidence type="ECO:0000259" key="5">
    <source>
        <dbReference type="Pfam" id="PF25989"/>
    </source>
</evidence>
<dbReference type="PANTHER" id="PTHR30469">
    <property type="entry name" value="MULTIDRUG RESISTANCE PROTEIN MDTA"/>
    <property type="match status" value="1"/>
</dbReference>
<feature type="domain" description="YknX-like C-terminal permuted SH3-like" evidence="5">
    <location>
        <begin position="293"/>
        <end position="360"/>
    </location>
</feature>
<dbReference type="SUPFAM" id="SSF111369">
    <property type="entry name" value="HlyD-like secretion proteins"/>
    <property type="match status" value="1"/>
</dbReference>
<dbReference type="GO" id="GO:0015562">
    <property type="term" value="F:efflux transmembrane transporter activity"/>
    <property type="evidence" value="ECO:0007669"/>
    <property type="project" value="TreeGrafter"/>
</dbReference>
<dbReference type="Gene3D" id="2.40.420.20">
    <property type="match status" value="1"/>
</dbReference>
<dbReference type="InterPro" id="IPR058637">
    <property type="entry name" value="YknX-like_C"/>
</dbReference>
<comment type="similarity">
    <text evidence="1">Belongs to the membrane fusion protein (MFP) (TC 8.A.1) family.</text>
</comment>
<evidence type="ECO:0000256" key="1">
    <source>
        <dbReference type="ARBA" id="ARBA00009477"/>
    </source>
</evidence>
<evidence type="ECO:0000259" key="3">
    <source>
        <dbReference type="Pfam" id="PF25917"/>
    </source>
</evidence>
<dbReference type="NCBIfam" id="TIGR01730">
    <property type="entry name" value="RND_mfp"/>
    <property type="match status" value="1"/>
</dbReference>
<accession>A0A212IW81</accession>
<evidence type="ECO:0000256" key="2">
    <source>
        <dbReference type="SAM" id="Coils"/>
    </source>
</evidence>
<dbReference type="Gene3D" id="1.10.287.470">
    <property type="entry name" value="Helix hairpin bin"/>
    <property type="match status" value="1"/>
</dbReference>
<feature type="domain" description="Multidrug resistance protein MdtA-like barrel-sandwich hybrid" evidence="3">
    <location>
        <begin position="82"/>
        <end position="198"/>
    </location>
</feature>
<evidence type="ECO:0000259" key="4">
    <source>
        <dbReference type="Pfam" id="PF25954"/>
    </source>
</evidence>
<dbReference type="InterPro" id="IPR006143">
    <property type="entry name" value="RND_pump_MFP"/>
</dbReference>
<dbReference type="InterPro" id="IPR058792">
    <property type="entry name" value="Beta-barrel_RND_2"/>
</dbReference>
<sequence>MNKKTKIALIVIIVLLIAGMAFYPKIKEIVSPEEKISPTIEDGSPGGNRVRNTLNVNAMILKPDNLTETIREKGLLIPDEEVDLSFETSGKITEIHFNEGSNVRKGQLLAKVNDKPLQAELKKLKAQVPLAQDRVFRQKALLAKDAVSQEAYESVNTELDKLMADIELTESRIAQTELRAPFDGIVGLRLVSEGTYASPSTIVTHLTKISPLKVEFSVGEAYVNNIKAGTPITFTFDNDLSTYGATVYAVESNLDKVTLTLKARALYPNVGGHLKPGLSTNVEIRLQEIKNTIVVPSLSTIAEMGRDIAYIYKDGKAHQVTLKKGMRTATTVQILNGLNVGDTLLVTGVMQLRDGLPVTIDNFVDNN</sequence>
<organism evidence="6">
    <name type="scientific">uncultured Dysgonomonas sp</name>
    <dbReference type="NCBI Taxonomy" id="206096"/>
    <lineage>
        <taxon>Bacteria</taxon>
        <taxon>Pseudomonadati</taxon>
        <taxon>Bacteroidota</taxon>
        <taxon>Bacteroidia</taxon>
        <taxon>Bacteroidales</taxon>
        <taxon>Dysgonomonadaceae</taxon>
        <taxon>Dysgonomonas</taxon>
        <taxon>environmental samples</taxon>
    </lineage>
</organism>
<dbReference type="RefSeq" id="WP_296938250.1">
    <property type="nucleotide sequence ID" value="NZ_LT599032.1"/>
</dbReference>
<protein>
    <submittedName>
        <fullName evidence="6">Uncharacterized protein</fullName>
    </submittedName>
</protein>
<keyword evidence="2" id="KW-0175">Coiled coil</keyword>
<dbReference type="Pfam" id="PF25954">
    <property type="entry name" value="Beta-barrel_RND_2"/>
    <property type="match status" value="1"/>
</dbReference>
<dbReference type="PANTHER" id="PTHR30469:SF36">
    <property type="entry name" value="BLL3903 PROTEIN"/>
    <property type="match status" value="1"/>
</dbReference>
<dbReference type="AlphaFoldDB" id="A0A212IW81"/>
<dbReference type="Pfam" id="PF25917">
    <property type="entry name" value="BSH_RND"/>
    <property type="match status" value="1"/>
</dbReference>
<dbReference type="GO" id="GO:1990281">
    <property type="term" value="C:efflux pump complex"/>
    <property type="evidence" value="ECO:0007669"/>
    <property type="project" value="TreeGrafter"/>
</dbReference>
<dbReference type="EMBL" id="FLUM01000001">
    <property type="protein sequence ID" value="SBV91463.1"/>
    <property type="molecule type" value="Genomic_DNA"/>
</dbReference>
<reference evidence="6" key="1">
    <citation type="submission" date="2016-04" db="EMBL/GenBank/DDBJ databases">
        <authorList>
            <person name="Evans L.H."/>
            <person name="Alamgir A."/>
            <person name="Owens N."/>
            <person name="Weber N.D."/>
            <person name="Virtaneva K."/>
            <person name="Barbian K."/>
            <person name="Babar A."/>
            <person name="Rosenke K."/>
        </authorList>
    </citation>
    <scope>NUCLEOTIDE SEQUENCE</scope>
    <source>
        <strain evidence="6">86-1</strain>
    </source>
</reference>